<gene>
    <name evidence="1" type="ordered locus">B488_06430</name>
</gene>
<dbReference type="GO" id="GO:0016740">
    <property type="term" value="F:transferase activity"/>
    <property type="evidence" value="ECO:0007669"/>
    <property type="project" value="UniProtKB-KW"/>
</dbReference>
<proteinExistence type="predicted"/>
<dbReference type="RefSeq" id="WP_015273062.1">
    <property type="nucleotide sequence ID" value="NC_019907.1"/>
</dbReference>
<dbReference type="InterPro" id="IPR002060">
    <property type="entry name" value="Squ/phyt_synthse"/>
</dbReference>
<dbReference type="Proteomes" id="UP000010799">
    <property type="component" value="Chromosome"/>
</dbReference>
<dbReference type="InterPro" id="IPR008949">
    <property type="entry name" value="Isoprenoid_synthase_dom_sf"/>
</dbReference>
<keyword evidence="1" id="KW-0808">Transferase</keyword>
<dbReference type="KEGG" id="lcc:B488_06430"/>
<reference evidence="1 2" key="1">
    <citation type="journal article" date="2012" name="Stand. Genomic Sci.">
        <title>Complete genome sequence of Liberibacter crescens BT-1.</title>
        <authorList>
            <person name="Leonard M.T."/>
            <person name="Fagen J.R."/>
            <person name="Davis-Richardson A.G."/>
            <person name="Davis M.J."/>
            <person name="Triplett E.W."/>
        </authorList>
    </citation>
    <scope>NUCLEOTIDE SEQUENCE [LARGE SCALE GENOMIC DNA]</scope>
    <source>
        <strain evidence="1 2">BT-1</strain>
    </source>
</reference>
<keyword evidence="2" id="KW-1185">Reference proteome</keyword>
<organism evidence="1 2">
    <name type="scientific">Liberibacter crescens (strain BT-1)</name>
    <dbReference type="NCBI Taxonomy" id="1215343"/>
    <lineage>
        <taxon>Bacteria</taxon>
        <taxon>Pseudomonadati</taxon>
        <taxon>Pseudomonadota</taxon>
        <taxon>Alphaproteobacteria</taxon>
        <taxon>Hyphomicrobiales</taxon>
        <taxon>Rhizobiaceae</taxon>
        <taxon>Liberibacter</taxon>
    </lineage>
</organism>
<evidence type="ECO:0000313" key="2">
    <source>
        <dbReference type="Proteomes" id="UP000010799"/>
    </source>
</evidence>
<protein>
    <submittedName>
        <fullName evidence="1">Phytoene synthase</fullName>
        <ecNumber evidence="1">2.5.1.32</ecNumber>
    </submittedName>
</protein>
<dbReference type="Gene3D" id="1.10.600.10">
    <property type="entry name" value="Farnesyl Diphosphate Synthase"/>
    <property type="match status" value="1"/>
</dbReference>
<dbReference type="eggNOG" id="COG1562">
    <property type="taxonomic scope" value="Bacteria"/>
</dbReference>
<accession>L0EUX0</accession>
<dbReference type="PATRIC" id="fig|1215343.11.peg.656"/>
<name>L0EUX0_LIBCB</name>
<sequence length="286" mass="33070">MNEKKSNIERFSLEILRDIDRDRYLACLLSPKEVRNNLATIYRFNAELARVRDMVTNPLTGEIRFQFWKNLFQKNSNDIETEHSSFSKEVLEAINKYNLPFQCFLDIIEARIFDLYDAPMNTSQQLELYASRTASNIIQLAVFILNREEVPSLMKAIIHAGIAQSIGGLLLLAGLHRSRGQLYLPLDILVATGLNRETFLLGEDRQRISIAINAFSELGLEHLLKARKNIQNISMPILSAFIPVSITESILKKAKSNGADILDRQQIIPQWLRQWHMMYTLYKRRF</sequence>
<dbReference type="HOGENOM" id="CLU_037269_6_1_5"/>
<dbReference type="EC" id="2.5.1.32" evidence="1"/>
<dbReference type="STRING" id="1215343.B488_06430"/>
<dbReference type="SUPFAM" id="SSF48576">
    <property type="entry name" value="Terpenoid synthases"/>
    <property type="match status" value="1"/>
</dbReference>
<dbReference type="EMBL" id="CP003789">
    <property type="protein sequence ID" value="AGA64635.1"/>
    <property type="molecule type" value="Genomic_DNA"/>
</dbReference>
<evidence type="ECO:0000313" key="1">
    <source>
        <dbReference type="EMBL" id="AGA64635.1"/>
    </source>
</evidence>
<dbReference type="Pfam" id="PF00494">
    <property type="entry name" value="SQS_PSY"/>
    <property type="match status" value="1"/>
</dbReference>
<dbReference type="AlphaFoldDB" id="L0EUX0"/>